<name>A0A8J3I4C0_9CHLR</name>
<dbReference type="EMBL" id="BNJF01000002">
    <property type="protein sequence ID" value="GHO45952.1"/>
    <property type="molecule type" value="Genomic_DNA"/>
</dbReference>
<gene>
    <name evidence="2" type="ORF">KSX_41150</name>
</gene>
<keyword evidence="3" id="KW-1185">Reference proteome</keyword>
<evidence type="ECO:0000313" key="3">
    <source>
        <dbReference type="Proteomes" id="UP000612362"/>
    </source>
</evidence>
<dbReference type="GO" id="GO:0016853">
    <property type="term" value="F:isomerase activity"/>
    <property type="evidence" value="ECO:0007669"/>
    <property type="project" value="UniProtKB-KW"/>
</dbReference>
<proteinExistence type="predicted"/>
<comment type="caution">
    <text evidence="2">The sequence shown here is derived from an EMBL/GenBank/DDBJ whole genome shotgun (WGS) entry which is preliminary data.</text>
</comment>
<dbReference type="AlphaFoldDB" id="A0A8J3I4C0"/>
<dbReference type="InterPro" id="IPR036237">
    <property type="entry name" value="Xyl_isomerase-like_sf"/>
</dbReference>
<evidence type="ECO:0000313" key="2">
    <source>
        <dbReference type="EMBL" id="GHO45952.1"/>
    </source>
</evidence>
<dbReference type="Pfam" id="PF01261">
    <property type="entry name" value="AP_endonuc_2"/>
    <property type="match status" value="1"/>
</dbReference>
<keyword evidence="2" id="KW-0413">Isomerase</keyword>
<organism evidence="2 3">
    <name type="scientific">Ktedonospora formicarum</name>
    <dbReference type="NCBI Taxonomy" id="2778364"/>
    <lineage>
        <taxon>Bacteria</taxon>
        <taxon>Bacillati</taxon>
        <taxon>Chloroflexota</taxon>
        <taxon>Ktedonobacteria</taxon>
        <taxon>Ktedonobacterales</taxon>
        <taxon>Ktedonobacteraceae</taxon>
        <taxon>Ktedonospora</taxon>
    </lineage>
</organism>
<dbReference type="InterPro" id="IPR013022">
    <property type="entry name" value="Xyl_isomerase-like_TIM-brl"/>
</dbReference>
<dbReference type="RefSeq" id="WP_220195365.1">
    <property type="nucleotide sequence ID" value="NZ_BNJF01000002.1"/>
</dbReference>
<dbReference type="Proteomes" id="UP000612362">
    <property type="component" value="Unassembled WGS sequence"/>
</dbReference>
<dbReference type="SUPFAM" id="SSF51658">
    <property type="entry name" value="Xylose isomerase-like"/>
    <property type="match status" value="1"/>
</dbReference>
<dbReference type="Gene3D" id="3.20.20.150">
    <property type="entry name" value="Divalent-metal-dependent TIM barrel enzymes"/>
    <property type="match status" value="1"/>
</dbReference>
<dbReference type="PANTHER" id="PTHR12110:SF41">
    <property type="entry name" value="INOSOSE DEHYDRATASE"/>
    <property type="match status" value="1"/>
</dbReference>
<dbReference type="PANTHER" id="PTHR12110">
    <property type="entry name" value="HYDROXYPYRUVATE ISOMERASE"/>
    <property type="match status" value="1"/>
</dbReference>
<accession>A0A8J3I4C0</accession>
<evidence type="ECO:0000259" key="1">
    <source>
        <dbReference type="Pfam" id="PF01261"/>
    </source>
</evidence>
<reference evidence="2" key="1">
    <citation type="submission" date="2020-10" db="EMBL/GenBank/DDBJ databases">
        <title>Taxonomic study of unclassified bacteria belonging to the class Ktedonobacteria.</title>
        <authorList>
            <person name="Yabe S."/>
            <person name="Wang C.M."/>
            <person name="Zheng Y."/>
            <person name="Sakai Y."/>
            <person name="Cavaletti L."/>
            <person name="Monciardini P."/>
            <person name="Donadio S."/>
        </authorList>
    </citation>
    <scope>NUCLEOTIDE SEQUENCE</scope>
    <source>
        <strain evidence="2">SOSP1-1</strain>
    </source>
</reference>
<feature type="domain" description="Xylose isomerase-like TIM barrel" evidence="1">
    <location>
        <begin position="28"/>
        <end position="217"/>
    </location>
</feature>
<dbReference type="InterPro" id="IPR050312">
    <property type="entry name" value="IolE/XylAMocC-like"/>
</dbReference>
<sequence>MKPIESKFAAQLYTVREELKTDFPNVLRELKKMGWAGVQISGLHGYDPKEIASVLDETGLGTAGMHIPLQRLTDDLEQVLEESRLFHTCDIICPYLPQEYQNAEGYTLVRQSLNEVARKVADQNVRISYHNHNFEFKTLINGKSALEYLLEPSETNAILAEVDVYWVKKGGKDPVSFIRLYANRMPIIHLKDMTADERETFAEVGTGNIDFTAILRWGELSGVEWYAVEQDVCPGNPMDSLQISLDNLRKLVLSLA</sequence>
<protein>
    <submittedName>
        <fullName evidence="2">Sugar phosphate isomerase</fullName>
    </submittedName>
</protein>